<sequence>MQIFQFISPNLQKDILTRKLEIYCQRRFAPTGNWSQLKTPHNNNRSQQRTPNAKGDLPNEQTKVSTGLLDNLNAKGDLPCSGVWSSKQNDRFPTTNGLFQNQPLQRNQIFIAKGDLPQTETRILSVQPRFITS</sequence>
<protein>
    <submittedName>
        <fullName evidence="2">Uncharacterized protein</fullName>
    </submittedName>
</protein>
<dbReference type="Proteomes" id="UP001428341">
    <property type="component" value="Unassembled WGS sequence"/>
</dbReference>
<evidence type="ECO:0000256" key="1">
    <source>
        <dbReference type="SAM" id="MobiDB-lite"/>
    </source>
</evidence>
<evidence type="ECO:0000313" key="3">
    <source>
        <dbReference type="Proteomes" id="UP001428341"/>
    </source>
</evidence>
<keyword evidence="3" id="KW-1185">Reference proteome</keyword>
<evidence type="ECO:0000313" key="2">
    <source>
        <dbReference type="EMBL" id="KAK9223803.1"/>
    </source>
</evidence>
<accession>A0AAP0MZU8</accession>
<reference evidence="2 3" key="1">
    <citation type="submission" date="2024-05" db="EMBL/GenBank/DDBJ databases">
        <title>Haplotype-resolved chromosome-level genome assembly of Huyou (Citrus changshanensis).</title>
        <authorList>
            <person name="Miao C."/>
            <person name="Chen W."/>
            <person name="Wu Y."/>
            <person name="Wang L."/>
            <person name="Zhao S."/>
            <person name="Grierson D."/>
            <person name="Xu C."/>
            <person name="Chen K."/>
        </authorList>
    </citation>
    <scope>NUCLEOTIDE SEQUENCE [LARGE SCALE GENOMIC DNA]</scope>
    <source>
        <strain evidence="2">01-14</strain>
        <tissue evidence="2">Leaf</tissue>
    </source>
</reference>
<feature type="region of interest" description="Disordered" evidence="1">
    <location>
        <begin position="33"/>
        <end position="63"/>
    </location>
</feature>
<feature type="compositionally biased region" description="Polar residues" evidence="1">
    <location>
        <begin position="33"/>
        <end position="51"/>
    </location>
</feature>
<name>A0AAP0MZU8_9ROSI</name>
<dbReference type="AlphaFoldDB" id="A0AAP0MZU8"/>
<comment type="caution">
    <text evidence="2">The sequence shown here is derived from an EMBL/GenBank/DDBJ whole genome shotgun (WGS) entry which is preliminary data.</text>
</comment>
<dbReference type="EMBL" id="JBCGBO010000002">
    <property type="protein sequence ID" value="KAK9223803.1"/>
    <property type="molecule type" value="Genomic_DNA"/>
</dbReference>
<gene>
    <name evidence="2" type="ORF">WN944_012251</name>
</gene>
<organism evidence="2 3">
    <name type="scientific">Citrus x changshan-huyou</name>
    <dbReference type="NCBI Taxonomy" id="2935761"/>
    <lineage>
        <taxon>Eukaryota</taxon>
        <taxon>Viridiplantae</taxon>
        <taxon>Streptophyta</taxon>
        <taxon>Embryophyta</taxon>
        <taxon>Tracheophyta</taxon>
        <taxon>Spermatophyta</taxon>
        <taxon>Magnoliopsida</taxon>
        <taxon>eudicotyledons</taxon>
        <taxon>Gunneridae</taxon>
        <taxon>Pentapetalae</taxon>
        <taxon>rosids</taxon>
        <taxon>malvids</taxon>
        <taxon>Sapindales</taxon>
        <taxon>Rutaceae</taxon>
        <taxon>Aurantioideae</taxon>
        <taxon>Citrus</taxon>
    </lineage>
</organism>
<proteinExistence type="predicted"/>